<protein>
    <submittedName>
        <fullName evidence="2">Uncharacterized protein</fullName>
    </submittedName>
</protein>
<name>A0A9Q3PWT2_9BASI</name>
<evidence type="ECO:0000256" key="1">
    <source>
        <dbReference type="SAM" id="MobiDB-lite"/>
    </source>
</evidence>
<evidence type="ECO:0000313" key="3">
    <source>
        <dbReference type="Proteomes" id="UP000765509"/>
    </source>
</evidence>
<reference evidence="2" key="1">
    <citation type="submission" date="2021-03" db="EMBL/GenBank/DDBJ databases">
        <title>Draft genome sequence of rust myrtle Austropuccinia psidii MF-1, a brazilian biotype.</title>
        <authorList>
            <person name="Quecine M.C."/>
            <person name="Pachon D.M.R."/>
            <person name="Bonatelli M.L."/>
            <person name="Correr F.H."/>
            <person name="Franceschini L.M."/>
            <person name="Leite T.F."/>
            <person name="Margarido G.R.A."/>
            <person name="Almeida C.A."/>
            <person name="Ferrarezi J.A."/>
            <person name="Labate C.A."/>
        </authorList>
    </citation>
    <scope>NUCLEOTIDE SEQUENCE</scope>
    <source>
        <strain evidence="2">MF-1</strain>
    </source>
</reference>
<gene>
    <name evidence="2" type="ORF">O181_115780</name>
</gene>
<feature type="region of interest" description="Disordered" evidence="1">
    <location>
        <begin position="1"/>
        <end position="89"/>
    </location>
</feature>
<comment type="caution">
    <text evidence="2">The sequence shown here is derived from an EMBL/GenBank/DDBJ whole genome shotgun (WGS) entry which is preliminary data.</text>
</comment>
<organism evidence="2 3">
    <name type="scientific">Austropuccinia psidii MF-1</name>
    <dbReference type="NCBI Taxonomy" id="1389203"/>
    <lineage>
        <taxon>Eukaryota</taxon>
        <taxon>Fungi</taxon>
        <taxon>Dikarya</taxon>
        <taxon>Basidiomycota</taxon>
        <taxon>Pucciniomycotina</taxon>
        <taxon>Pucciniomycetes</taxon>
        <taxon>Pucciniales</taxon>
        <taxon>Sphaerophragmiaceae</taxon>
        <taxon>Austropuccinia</taxon>
    </lineage>
</organism>
<keyword evidence="3" id="KW-1185">Reference proteome</keyword>
<evidence type="ECO:0000313" key="2">
    <source>
        <dbReference type="EMBL" id="MBW0576065.1"/>
    </source>
</evidence>
<accession>A0A9Q3PWT2</accession>
<proteinExistence type="predicted"/>
<dbReference type="AlphaFoldDB" id="A0A9Q3PWT2"/>
<feature type="compositionally biased region" description="Basic and acidic residues" evidence="1">
    <location>
        <begin position="75"/>
        <end position="88"/>
    </location>
</feature>
<dbReference type="EMBL" id="AVOT02097581">
    <property type="protein sequence ID" value="MBW0576065.1"/>
    <property type="molecule type" value="Genomic_DNA"/>
</dbReference>
<dbReference type="Proteomes" id="UP000765509">
    <property type="component" value="Unassembled WGS sequence"/>
</dbReference>
<sequence length="161" mass="18228">MPQTLASSTELHEKTASAPKSGSEISDMVSSHELDLEVESLAHESNPDPPFLPECKGLGKRPNIHATKKTKKKRCTFEARKDSQDQGDKMINVEVGKIDNQHPHTESPPYSIKQFMMNLDILKAPPYSMQQSMMKPLLPLLEIFKPFSKGRQLNMIQWDKI</sequence>
<feature type="compositionally biased region" description="Basic residues" evidence="1">
    <location>
        <begin position="58"/>
        <end position="74"/>
    </location>
</feature>
<feature type="compositionally biased region" description="Basic and acidic residues" evidence="1">
    <location>
        <begin position="30"/>
        <end position="46"/>
    </location>
</feature>